<dbReference type="AlphaFoldDB" id="A0AAU7FFD6"/>
<dbReference type="Pfam" id="PF09019">
    <property type="entry name" value="EcoRII-C"/>
    <property type="match status" value="1"/>
</dbReference>
<sequence>MRRKSRVGHAFEGHLNHLFQLHGLKFEQGRGKGKVTENNAKPDFLFPDFASYHNPLFPDKQLAMLGAKTSCKDRWRQVLSEANRIGRKHLITLEAAISEAQTLEMAAHGLQLVIPEAIQTTYKPAQREQLQNLSEWLTERKSLQI</sequence>
<dbReference type="SUPFAM" id="SSF52980">
    <property type="entry name" value="Restriction endonuclease-like"/>
    <property type="match status" value="1"/>
</dbReference>
<dbReference type="GO" id="GO:0009036">
    <property type="term" value="F:type II site-specific deoxyribonuclease activity"/>
    <property type="evidence" value="ECO:0007669"/>
    <property type="project" value="InterPro"/>
</dbReference>
<keyword evidence="2" id="KW-0378">Hydrolase</keyword>
<organism evidence="2">
    <name type="scientific">Chitinibacter mangrovi</name>
    <dbReference type="NCBI Taxonomy" id="3153927"/>
    <lineage>
        <taxon>Bacteria</taxon>
        <taxon>Pseudomonadati</taxon>
        <taxon>Pseudomonadota</taxon>
        <taxon>Betaproteobacteria</taxon>
        <taxon>Neisseriales</taxon>
        <taxon>Chitinibacteraceae</taxon>
        <taxon>Chitinibacter</taxon>
    </lineage>
</organism>
<name>A0AAU7FFD6_9NEIS</name>
<proteinExistence type="predicted"/>
<dbReference type="EMBL" id="CP157355">
    <property type="protein sequence ID" value="XBM02355.1"/>
    <property type="molecule type" value="Genomic_DNA"/>
</dbReference>
<dbReference type="InterPro" id="IPR011335">
    <property type="entry name" value="Restrct_endonuc-II-like"/>
</dbReference>
<dbReference type="Gene3D" id="3.40.91.80">
    <property type="match status" value="1"/>
</dbReference>
<reference evidence="2" key="1">
    <citation type="submission" date="2024-05" db="EMBL/GenBank/DDBJ databases">
        <authorList>
            <person name="Yang L."/>
            <person name="Pan L."/>
        </authorList>
    </citation>
    <scope>NUCLEOTIDE SEQUENCE</scope>
    <source>
        <strain evidence="2">FCG-7</strain>
    </source>
</reference>
<gene>
    <name evidence="2" type="ORF">ABHF33_08780</name>
</gene>
<dbReference type="InterPro" id="IPR038365">
    <property type="entry name" value="EcoRII_C_sf"/>
</dbReference>
<dbReference type="InterPro" id="IPR015109">
    <property type="entry name" value="Restrct_endonuc_II_EcoRII_C"/>
</dbReference>
<accession>A0AAU7FFD6</accession>
<evidence type="ECO:0000259" key="1">
    <source>
        <dbReference type="Pfam" id="PF09019"/>
    </source>
</evidence>
<feature type="domain" description="Restriction endonuclease type II EcoRII C-terminal" evidence="1">
    <location>
        <begin position="2"/>
        <end position="136"/>
    </location>
</feature>
<keyword evidence="2" id="KW-0540">Nuclease</keyword>
<dbReference type="GO" id="GO:0003677">
    <property type="term" value="F:DNA binding"/>
    <property type="evidence" value="ECO:0007669"/>
    <property type="project" value="InterPro"/>
</dbReference>
<evidence type="ECO:0000313" key="2">
    <source>
        <dbReference type="EMBL" id="XBM02355.1"/>
    </source>
</evidence>
<dbReference type="KEGG" id="cmav:ABHF33_08780"/>
<protein>
    <submittedName>
        <fullName evidence="2">Type II restriction endonuclease</fullName>
    </submittedName>
</protein>
<dbReference type="GO" id="GO:0009307">
    <property type="term" value="P:DNA restriction-modification system"/>
    <property type="evidence" value="ECO:0007669"/>
    <property type="project" value="InterPro"/>
</dbReference>
<keyword evidence="2" id="KW-0255">Endonuclease</keyword>